<evidence type="ECO:0000256" key="5">
    <source>
        <dbReference type="ARBA" id="ARBA00023101"/>
    </source>
</evidence>
<feature type="domain" description="Tyrosinase copper-binding" evidence="8">
    <location>
        <begin position="95"/>
        <end position="112"/>
    </location>
</feature>
<organism evidence="9 10">
    <name type="scientific">Ajellomyces capsulatus</name>
    <name type="common">Darling's disease fungus</name>
    <name type="synonym">Histoplasma capsulatum</name>
    <dbReference type="NCBI Taxonomy" id="5037"/>
    <lineage>
        <taxon>Eukaryota</taxon>
        <taxon>Fungi</taxon>
        <taxon>Dikarya</taxon>
        <taxon>Ascomycota</taxon>
        <taxon>Pezizomycotina</taxon>
        <taxon>Eurotiomycetes</taxon>
        <taxon>Eurotiomycetidae</taxon>
        <taxon>Onygenales</taxon>
        <taxon>Ajellomycetaceae</taxon>
        <taxon>Histoplasma</taxon>
    </lineage>
</organism>
<comment type="catalytic activity">
    <reaction evidence="6">
        <text>2 L-dopa + O2 = 2 L-dopaquinone + 2 H2O</text>
        <dbReference type="Rhea" id="RHEA:34287"/>
        <dbReference type="ChEBI" id="CHEBI:15377"/>
        <dbReference type="ChEBI" id="CHEBI:15379"/>
        <dbReference type="ChEBI" id="CHEBI:57504"/>
        <dbReference type="ChEBI" id="CHEBI:57924"/>
        <dbReference type="EC" id="1.14.18.1"/>
    </reaction>
</comment>
<proteinExistence type="inferred from homology"/>
<evidence type="ECO:0000256" key="7">
    <source>
        <dbReference type="ARBA" id="ARBA00048881"/>
    </source>
</evidence>
<evidence type="ECO:0000256" key="1">
    <source>
        <dbReference type="ARBA" id="ARBA00009928"/>
    </source>
</evidence>
<accession>A0A8A1MDM0</accession>
<dbReference type="OrthoDB" id="1658288at2759"/>
<dbReference type="SUPFAM" id="SSF48056">
    <property type="entry name" value="Di-copper centre-containing domain"/>
    <property type="match status" value="1"/>
</dbReference>
<reference evidence="9" key="1">
    <citation type="submission" date="2021-01" db="EMBL/GenBank/DDBJ databases">
        <title>Chromosome-level genome assembly of a human fungal pathogen reveals clustering of transcriptionally co-regulated genes.</title>
        <authorList>
            <person name="Voorhies M."/>
            <person name="Cohen S."/>
            <person name="Shea T.P."/>
            <person name="Petrus S."/>
            <person name="Munoz J.F."/>
            <person name="Poplawski S."/>
            <person name="Goldman W.E."/>
            <person name="Michael T."/>
            <person name="Cuomo C.A."/>
            <person name="Sil A."/>
            <person name="Beyhan S."/>
        </authorList>
    </citation>
    <scope>NUCLEOTIDE SEQUENCE</scope>
    <source>
        <strain evidence="9">WU24</strain>
    </source>
</reference>
<evidence type="ECO:0000313" key="9">
    <source>
        <dbReference type="EMBL" id="QSS63280.1"/>
    </source>
</evidence>
<dbReference type="GO" id="GO:0004503">
    <property type="term" value="F:tyrosinase activity"/>
    <property type="evidence" value="ECO:0007669"/>
    <property type="project" value="UniProtKB-EC"/>
</dbReference>
<gene>
    <name evidence="9" type="primary">TYR5</name>
    <name evidence="9" type="ORF">I7I51_00337</name>
</gene>
<evidence type="ECO:0000256" key="6">
    <source>
        <dbReference type="ARBA" id="ARBA00048233"/>
    </source>
</evidence>
<dbReference type="AlphaFoldDB" id="A0A8A1MDM0"/>
<evidence type="ECO:0000256" key="3">
    <source>
        <dbReference type="ARBA" id="ARBA00022723"/>
    </source>
</evidence>
<keyword evidence="4" id="KW-0186">Copper</keyword>
<dbReference type="InterPro" id="IPR050316">
    <property type="entry name" value="Tyrosinase/Hemocyanin"/>
</dbReference>
<dbReference type="EC" id="1.14.18.1" evidence="2"/>
<dbReference type="VEuPathDB" id="FungiDB:I7I51_00337"/>
<dbReference type="PROSITE" id="PS00497">
    <property type="entry name" value="TYROSINASE_1"/>
    <property type="match status" value="1"/>
</dbReference>
<evidence type="ECO:0000256" key="4">
    <source>
        <dbReference type="ARBA" id="ARBA00023008"/>
    </source>
</evidence>
<sequence length="251" mass="29019">MAYKYYPIQGVQKGLGPGSQVPIRRDFNEWSESQERRDQIQVVLFILALREFQATPPDSRDSYFQIAGIHGMPYKSWDEHGLTVQETHRKGYCVHANSLFPIWHRPYLSLYEYGECCATSRCPTPSERVSTSNAWRDGVVNNKTANKFIFDRKSITDFDYGKTTEMVYRLLTYPLDFVSFATTARDATMDSSSASKVINDMNIEFIHNNIHYWVGGDGGHMSQIPVATFDPIFWFHHCGLRQTKQDHLIKR</sequence>
<dbReference type="EMBL" id="CP069114">
    <property type="protein sequence ID" value="QSS63280.1"/>
    <property type="molecule type" value="Genomic_DNA"/>
</dbReference>
<comment type="similarity">
    <text evidence="1">Belongs to the tyrosinase family.</text>
</comment>
<dbReference type="PANTHER" id="PTHR11474:SF76">
    <property type="entry name" value="SHKT DOMAIN-CONTAINING PROTEIN"/>
    <property type="match status" value="1"/>
</dbReference>
<evidence type="ECO:0000259" key="8">
    <source>
        <dbReference type="PROSITE" id="PS00497"/>
    </source>
</evidence>
<keyword evidence="3" id="KW-0479">Metal-binding</keyword>
<dbReference type="GO" id="GO:0042438">
    <property type="term" value="P:melanin biosynthetic process"/>
    <property type="evidence" value="ECO:0007669"/>
    <property type="project" value="UniProtKB-KW"/>
</dbReference>
<dbReference type="InterPro" id="IPR002227">
    <property type="entry name" value="Tyrosinase_Cu-bd"/>
</dbReference>
<evidence type="ECO:0000313" key="10">
    <source>
        <dbReference type="Proteomes" id="UP000663671"/>
    </source>
</evidence>
<comment type="catalytic activity">
    <reaction evidence="7">
        <text>L-tyrosine + O2 = L-dopaquinone + H2O</text>
        <dbReference type="Rhea" id="RHEA:18117"/>
        <dbReference type="ChEBI" id="CHEBI:15377"/>
        <dbReference type="ChEBI" id="CHEBI:15379"/>
        <dbReference type="ChEBI" id="CHEBI:57924"/>
        <dbReference type="ChEBI" id="CHEBI:58315"/>
        <dbReference type="EC" id="1.14.18.1"/>
    </reaction>
</comment>
<protein>
    <recommendedName>
        <fullName evidence="2">tyrosinase</fullName>
        <ecNumber evidence="2">1.14.18.1</ecNumber>
    </recommendedName>
</protein>
<dbReference type="Gene3D" id="1.10.1280.10">
    <property type="entry name" value="Di-copper center containing domain from catechol oxidase"/>
    <property type="match status" value="2"/>
</dbReference>
<name>A0A8A1MDM0_AJECA</name>
<keyword evidence="5" id="KW-0470">Melanin biosynthesis</keyword>
<dbReference type="PANTHER" id="PTHR11474">
    <property type="entry name" value="TYROSINASE FAMILY MEMBER"/>
    <property type="match status" value="1"/>
</dbReference>
<dbReference type="InterPro" id="IPR008922">
    <property type="entry name" value="Di-copper_centre_dom_sf"/>
</dbReference>
<dbReference type="GO" id="GO:0046872">
    <property type="term" value="F:metal ion binding"/>
    <property type="evidence" value="ECO:0007669"/>
    <property type="project" value="UniProtKB-KW"/>
</dbReference>
<dbReference type="Proteomes" id="UP000663671">
    <property type="component" value="Chromosome 1"/>
</dbReference>
<dbReference type="Pfam" id="PF00264">
    <property type="entry name" value="Tyrosinase"/>
    <property type="match status" value="2"/>
</dbReference>
<evidence type="ECO:0000256" key="2">
    <source>
        <dbReference type="ARBA" id="ARBA00011906"/>
    </source>
</evidence>
<dbReference type="PRINTS" id="PR00092">
    <property type="entry name" value="TYROSINASE"/>
</dbReference>